<evidence type="ECO:0000259" key="9">
    <source>
        <dbReference type="PROSITE" id="PS50011"/>
    </source>
</evidence>
<dbReference type="Gene3D" id="1.10.510.10">
    <property type="entry name" value="Transferase(Phosphotransferase) domain 1"/>
    <property type="match status" value="1"/>
</dbReference>
<dbReference type="SUPFAM" id="SSF50985">
    <property type="entry name" value="RCC1/BLIP-II"/>
    <property type="match status" value="1"/>
</dbReference>
<organism evidence="10">
    <name type="scientific">Oppiella nova</name>
    <dbReference type="NCBI Taxonomy" id="334625"/>
    <lineage>
        <taxon>Eukaryota</taxon>
        <taxon>Metazoa</taxon>
        <taxon>Ecdysozoa</taxon>
        <taxon>Arthropoda</taxon>
        <taxon>Chelicerata</taxon>
        <taxon>Arachnida</taxon>
        <taxon>Acari</taxon>
        <taxon>Acariformes</taxon>
        <taxon>Sarcoptiformes</taxon>
        <taxon>Oribatida</taxon>
        <taxon>Brachypylina</taxon>
        <taxon>Oppioidea</taxon>
        <taxon>Oppiidae</taxon>
        <taxon>Oppiella</taxon>
    </lineage>
</organism>
<protein>
    <recommendedName>
        <fullName evidence="9">Protein kinase domain-containing protein</fullName>
    </recommendedName>
</protein>
<dbReference type="OrthoDB" id="6418191at2759"/>
<dbReference type="InterPro" id="IPR000408">
    <property type="entry name" value="Reg_chr_condens"/>
</dbReference>
<dbReference type="GO" id="GO:0005829">
    <property type="term" value="C:cytosol"/>
    <property type="evidence" value="ECO:0007669"/>
    <property type="project" value="TreeGrafter"/>
</dbReference>
<name>A0A7R9M508_9ACAR</name>
<feature type="domain" description="Protein kinase" evidence="9">
    <location>
        <begin position="224"/>
        <end position="472"/>
    </location>
</feature>
<dbReference type="InterPro" id="IPR009091">
    <property type="entry name" value="RCC1/BLIP-II"/>
</dbReference>
<dbReference type="Proteomes" id="UP000728032">
    <property type="component" value="Unassembled WGS sequence"/>
</dbReference>
<evidence type="ECO:0000256" key="8">
    <source>
        <dbReference type="RuleBase" id="RU000304"/>
    </source>
</evidence>
<dbReference type="GO" id="GO:0004694">
    <property type="term" value="F:eukaryotic translation initiation factor 2alpha kinase activity"/>
    <property type="evidence" value="ECO:0007669"/>
    <property type="project" value="TreeGrafter"/>
</dbReference>
<keyword evidence="4 7" id="KW-0067">ATP-binding</keyword>
<feature type="repeat" description="RCC1" evidence="6">
    <location>
        <begin position="59"/>
        <end position="110"/>
    </location>
</feature>
<dbReference type="InterPro" id="IPR050339">
    <property type="entry name" value="CC_SR_Kinase"/>
</dbReference>
<dbReference type="PROSITE" id="PS50012">
    <property type="entry name" value="RCC1_3"/>
    <property type="match status" value="2"/>
</dbReference>
<sequence>MTRFMGWVCNSKGCLGLGHGFGLSLDMTLCWLSTRTTMCVGWGRNDREQCGRGVTPDSDIVYGMGANNLGCLGLADKHNVQTPEIIQELCGQRIREFITGYDFVLAINEDNHVFSWGHNERGQLGRDVTQFGKYLTPDFISYMNDINIAHVCCGHQHSLALTTDGQVYGWGSNFCGQHFLFAIQLICHYYGGTVNEQDSRTDEAPDLSSILRNDSFKNHYKSLFSEMSIIGSGGFGTVVKVKQILDEHIYAVKRVEFQNFTDEYKKRILREVKNLAKVRSEFVVQYFNSWVEVNVLYIQMEFCSQNLRNILKVKSQVFGRQLGEPMVCVEYFISCEIFRQILESVQFLHELNPQIIHRDLKPENILIAENVRNGRFIKLCDFGLATVHHKDTHYMTRDKHSTGVGTIKYQAPEISQGNKYGHKVDIYSLAIIGSEIFELDLFYTDPDNSESIYSGNEMLNTKARLFTSIEQI</sequence>
<comment type="similarity">
    <text evidence="5">Belongs to the protein kinase superfamily. Ser/Thr protein kinase family. GCN2 subfamily.</text>
</comment>
<dbReference type="PANTHER" id="PTHR11042">
    <property type="entry name" value="EUKARYOTIC TRANSLATION INITIATION FACTOR 2-ALPHA KINASE EIF2-ALPHA KINASE -RELATED"/>
    <property type="match status" value="1"/>
</dbReference>
<dbReference type="SUPFAM" id="SSF56112">
    <property type="entry name" value="Protein kinase-like (PK-like)"/>
    <property type="match status" value="1"/>
</dbReference>
<keyword evidence="11" id="KW-1185">Reference proteome</keyword>
<evidence type="ECO:0000256" key="6">
    <source>
        <dbReference type="PROSITE-ProRule" id="PRU00235"/>
    </source>
</evidence>
<feature type="binding site" evidence="7">
    <location>
        <position position="253"/>
    </location>
    <ligand>
        <name>ATP</name>
        <dbReference type="ChEBI" id="CHEBI:30616"/>
    </ligand>
</feature>
<evidence type="ECO:0000256" key="7">
    <source>
        <dbReference type="PROSITE-ProRule" id="PRU10141"/>
    </source>
</evidence>
<evidence type="ECO:0000256" key="1">
    <source>
        <dbReference type="ARBA" id="ARBA00022679"/>
    </source>
</evidence>
<keyword evidence="3" id="KW-0418">Kinase</keyword>
<dbReference type="Gene3D" id="3.30.200.20">
    <property type="entry name" value="Phosphorylase Kinase, domain 1"/>
    <property type="match status" value="1"/>
</dbReference>
<dbReference type="PRINTS" id="PR00633">
    <property type="entry name" value="RCCNDNSATION"/>
</dbReference>
<dbReference type="PROSITE" id="PS00108">
    <property type="entry name" value="PROTEIN_KINASE_ST"/>
    <property type="match status" value="1"/>
</dbReference>
<evidence type="ECO:0000256" key="5">
    <source>
        <dbReference type="ARBA" id="ARBA00037982"/>
    </source>
</evidence>
<dbReference type="Gene3D" id="2.130.10.30">
    <property type="entry name" value="Regulator of chromosome condensation 1/beta-lactamase-inhibitor protein II"/>
    <property type="match status" value="1"/>
</dbReference>
<keyword evidence="1" id="KW-0808">Transferase</keyword>
<dbReference type="PROSITE" id="PS00107">
    <property type="entry name" value="PROTEIN_KINASE_ATP"/>
    <property type="match status" value="1"/>
</dbReference>
<dbReference type="InterPro" id="IPR011009">
    <property type="entry name" value="Kinase-like_dom_sf"/>
</dbReference>
<dbReference type="PANTHER" id="PTHR11042:SF136">
    <property type="entry name" value="EIF-2-ALPHA KINASE GCN2"/>
    <property type="match status" value="1"/>
</dbReference>
<gene>
    <name evidence="10" type="ORF">ONB1V03_LOCUS10369</name>
</gene>
<dbReference type="AlphaFoldDB" id="A0A7R9M508"/>
<dbReference type="EMBL" id="CAJPVJ010007001">
    <property type="protein sequence ID" value="CAG2170903.1"/>
    <property type="molecule type" value="Genomic_DNA"/>
</dbReference>
<reference evidence="10" key="1">
    <citation type="submission" date="2020-11" db="EMBL/GenBank/DDBJ databases">
        <authorList>
            <person name="Tran Van P."/>
        </authorList>
    </citation>
    <scope>NUCLEOTIDE SEQUENCE</scope>
</reference>
<dbReference type="Pfam" id="PF00415">
    <property type="entry name" value="RCC1"/>
    <property type="match status" value="2"/>
</dbReference>
<evidence type="ECO:0000256" key="3">
    <source>
        <dbReference type="ARBA" id="ARBA00022777"/>
    </source>
</evidence>
<evidence type="ECO:0000313" key="10">
    <source>
        <dbReference type="EMBL" id="CAD7653716.1"/>
    </source>
</evidence>
<dbReference type="SMART" id="SM00220">
    <property type="entry name" value="S_TKc"/>
    <property type="match status" value="1"/>
</dbReference>
<dbReference type="PROSITE" id="PS00626">
    <property type="entry name" value="RCC1_2"/>
    <property type="match status" value="1"/>
</dbReference>
<keyword evidence="8" id="KW-0723">Serine/threonine-protein kinase</keyword>
<keyword evidence="2 7" id="KW-0547">Nucleotide-binding</keyword>
<feature type="repeat" description="RCC1" evidence="6">
    <location>
        <begin position="111"/>
        <end position="164"/>
    </location>
</feature>
<evidence type="ECO:0000256" key="4">
    <source>
        <dbReference type="ARBA" id="ARBA00022840"/>
    </source>
</evidence>
<dbReference type="InterPro" id="IPR017441">
    <property type="entry name" value="Protein_kinase_ATP_BS"/>
</dbReference>
<dbReference type="InterPro" id="IPR000719">
    <property type="entry name" value="Prot_kinase_dom"/>
</dbReference>
<proteinExistence type="inferred from homology"/>
<dbReference type="EMBL" id="OC921826">
    <property type="protein sequence ID" value="CAD7653716.1"/>
    <property type="molecule type" value="Genomic_DNA"/>
</dbReference>
<dbReference type="GO" id="GO:0005524">
    <property type="term" value="F:ATP binding"/>
    <property type="evidence" value="ECO:0007669"/>
    <property type="project" value="UniProtKB-UniRule"/>
</dbReference>
<dbReference type="InterPro" id="IPR008271">
    <property type="entry name" value="Ser/Thr_kinase_AS"/>
</dbReference>
<evidence type="ECO:0000313" key="11">
    <source>
        <dbReference type="Proteomes" id="UP000728032"/>
    </source>
</evidence>
<dbReference type="Pfam" id="PF00069">
    <property type="entry name" value="Pkinase"/>
    <property type="match status" value="1"/>
</dbReference>
<evidence type="ECO:0000256" key="2">
    <source>
        <dbReference type="ARBA" id="ARBA00022741"/>
    </source>
</evidence>
<dbReference type="PROSITE" id="PS50011">
    <property type="entry name" value="PROTEIN_KINASE_DOM"/>
    <property type="match status" value="1"/>
</dbReference>
<accession>A0A7R9M508</accession>
<dbReference type="GO" id="GO:0005634">
    <property type="term" value="C:nucleus"/>
    <property type="evidence" value="ECO:0007669"/>
    <property type="project" value="TreeGrafter"/>
</dbReference>